<dbReference type="Proteomes" id="UP000886874">
    <property type="component" value="Unassembled WGS sequence"/>
</dbReference>
<accession>A0A9D0Z7D0</accession>
<evidence type="ECO:0000313" key="2">
    <source>
        <dbReference type="Proteomes" id="UP000886874"/>
    </source>
</evidence>
<reference evidence="1" key="1">
    <citation type="submission" date="2020-10" db="EMBL/GenBank/DDBJ databases">
        <authorList>
            <person name="Gilroy R."/>
        </authorList>
    </citation>
    <scope>NUCLEOTIDE SEQUENCE</scope>
    <source>
        <strain evidence="1">ChiSjej2B20-13462</strain>
    </source>
</reference>
<organism evidence="1 2">
    <name type="scientific">Candidatus Avoscillospira stercorigallinarum</name>
    <dbReference type="NCBI Taxonomy" id="2840708"/>
    <lineage>
        <taxon>Bacteria</taxon>
        <taxon>Bacillati</taxon>
        <taxon>Bacillota</taxon>
        <taxon>Clostridia</taxon>
        <taxon>Eubacteriales</taxon>
        <taxon>Oscillospiraceae</taxon>
        <taxon>Oscillospiraceae incertae sedis</taxon>
        <taxon>Candidatus Avoscillospira</taxon>
    </lineage>
</organism>
<dbReference type="InterPro" id="IPR019271">
    <property type="entry name" value="DUF2284_metal-binding"/>
</dbReference>
<sequence>MSSEELVTLALEKGFANAALVETKDIPFVPGFRICCEDNSCGKFDANYSCPPDCGSPKAMEEKAKSHRYALLLQTMWDIDDAQDNAAIKDAKGKHNRMIAQLIAELQPLSRGIMVGASGCDLCKTCAKVEGQPCRFPAQQFSCMSAYCIYVEKFVEDHGMEYDSGPGIVNFFGMYLFDWI</sequence>
<gene>
    <name evidence="1" type="ORF">IAA67_09230</name>
</gene>
<dbReference type="EMBL" id="DVFN01000135">
    <property type="protein sequence ID" value="HIQ70497.1"/>
    <property type="molecule type" value="Genomic_DNA"/>
</dbReference>
<reference evidence="1" key="2">
    <citation type="journal article" date="2021" name="PeerJ">
        <title>Extensive microbial diversity within the chicken gut microbiome revealed by metagenomics and culture.</title>
        <authorList>
            <person name="Gilroy R."/>
            <person name="Ravi A."/>
            <person name="Getino M."/>
            <person name="Pursley I."/>
            <person name="Horton D.L."/>
            <person name="Alikhan N.F."/>
            <person name="Baker D."/>
            <person name="Gharbi K."/>
            <person name="Hall N."/>
            <person name="Watson M."/>
            <person name="Adriaenssens E.M."/>
            <person name="Foster-Nyarko E."/>
            <person name="Jarju S."/>
            <person name="Secka A."/>
            <person name="Antonio M."/>
            <person name="Oren A."/>
            <person name="Chaudhuri R.R."/>
            <person name="La Ragione R."/>
            <person name="Hildebrand F."/>
            <person name="Pallen M.J."/>
        </authorList>
    </citation>
    <scope>NUCLEOTIDE SEQUENCE</scope>
    <source>
        <strain evidence="1">ChiSjej2B20-13462</strain>
    </source>
</reference>
<proteinExistence type="predicted"/>
<name>A0A9D0Z7D0_9FIRM</name>
<evidence type="ECO:0000313" key="1">
    <source>
        <dbReference type="EMBL" id="HIQ70497.1"/>
    </source>
</evidence>
<protein>
    <submittedName>
        <fullName evidence="1">DUF2284 domain-containing protein</fullName>
    </submittedName>
</protein>
<dbReference type="Pfam" id="PF10050">
    <property type="entry name" value="DUF2284"/>
    <property type="match status" value="1"/>
</dbReference>
<comment type="caution">
    <text evidence="1">The sequence shown here is derived from an EMBL/GenBank/DDBJ whole genome shotgun (WGS) entry which is preliminary data.</text>
</comment>
<dbReference type="AlphaFoldDB" id="A0A9D0Z7D0"/>